<evidence type="ECO:0000256" key="2">
    <source>
        <dbReference type="ARBA" id="ARBA00023125"/>
    </source>
</evidence>
<feature type="domain" description="HTH araC/xylS-type" evidence="4">
    <location>
        <begin position="163"/>
        <end position="261"/>
    </location>
</feature>
<dbReference type="PROSITE" id="PS01124">
    <property type="entry name" value="HTH_ARAC_FAMILY_2"/>
    <property type="match status" value="1"/>
</dbReference>
<dbReference type="SUPFAM" id="SSF46689">
    <property type="entry name" value="Homeodomain-like"/>
    <property type="match status" value="2"/>
</dbReference>
<keyword evidence="3" id="KW-0804">Transcription</keyword>
<dbReference type="AlphaFoldDB" id="A0A2K9PLF3"/>
<dbReference type="GO" id="GO:0043565">
    <property type="term" value="F:sequence-specific DNA binding"/>
    <property type="evidence" value="ECO:0007669"/>
    <property type="project" value="InterPro"/>
</dbReference>
<evidence type="ECO:0000256" key="3">
    <source>
        <dbReference type="ARBA" id="ARBA00023163"/>
    </source>
</evidence>
<dbReference type="InterPro" id="IPR009057">
    <property type="entry name" value="Homeodomain-like_sf"/>
</dbReference>
<dbReference type="GO" id="GO:0003700">
    <property type="term" value="F:DNA-binding transcription factor activity"/>
    <property type="evidence" value="ECO:0007669"/>
    <property type="project" value="InterPro"/>
</dbReference>
<reference evidence="5 6" key="1">
    <citation type="submission" date="2018-01" db="EMBL/GenBank/DDBJ databases">
        <title>Complete genome sequence of Flavivirga eckloniae ECD14 isolated from seaweed Ecklonia cava.</title>
        <authorList>
            <person name="Lee J.H."/>
            <person name="Baik K.S."/>
            <person name="Seong C.N."/>
        </authorList>
    </citation>
    <scope>NUCLEOTIDE SEQUENCE [LARGE SCALE GENOMIC DNA]</scope>
    <source>
        <strain evidence="5 6">ECD14</strain>
    </source>
</reference>
<dbReference type="Gene3D" id="1.10.10.60">
    <property type="entry name" value="Homeodomain-like"/>
    <property type="match status" value="1"/>
</dbReference>
<gene>
    <name evidence="5" type="ORF">C1H87_02630</name>
</gene>
<keyword evidence="2" id="KW-0238">DNA-binding</keyword>
<sequence>MREHILYEGQYLGQTIKSYETDMISVKSTLHKKSKSKFHAHSNAYLSILLSGRYSETTLDSQKIVFPSNVLYRPAHHEHKNQFITEETKCLNIEFDPRWFDKHQIDSKKIKPQIKNIQNHPSALHLLIDFLKYQKIDFFEELLMQLITSGEKAISPLRKPWLGKLVRILDNEIEKNHSLLTLSERVFVHPNYMSRVFKEHFGITIGQYQMECKIKSATKKLFVERSSIAQIASECGFFDESHFIKTFKASNRITPHQFRMLLK</sequence>
<dbReference type="RefSeq" id="WP_102754327.1">
    <property type="nucleotide sequence ID" value="NZ_CP025791.1"/>
</dbReference>
<dbReference type="KEGG" id="fek:C1H87_02630"/>
<protein>
    <recommendedName>
        <fullName evidence="4">HTH araC/xylS-type domain-containing protein</fullName>
    </recommendedName>
</protein>
<organism evidence="5 6">
    <name type="scientific">Flavivirga eckloniae</name>
    <dbReference type="NCBI Taxonomy" id="1803846"/>
    <lineage>
        <taxon>Bacteria</taxon>
        <taxon>Pseudomonadati</taxon>
        <taxon>Bacteroidota</taxon>
        <taxon>Flavobacteriia</taxon>
        <taxon>Flavobacteriales</taxon>
        <taxon>Flavobacteriaceae</taxon>
        <taxon>Flavivirga</taxon>
    </lineage>
</organism>
<dbReference type="EMBL" id="CP025791">
    <property type="protein sequence ID" value="AUP77668.1"/>
    <property type="molecule type" value="Genomic_DNA"/>
</dbReference>
<dbReference type="PANTHER" id="PTHR43280">
    <property type="entry name" value="ARAC-FAMILY TRANSCRIPTIONAL REGULATOR"/>
    <property type="match status" value="1"/>
</dbReference>
<dbReference type="PROSITE" id="PS00041">
    <property type="entry name" value="HTH_ARAC_FAMILY_1"/>
    <property type="match status" value="1"/>
</dbReference>
<dbReference type="PANTHER" id="PTHR43280:SF2">
    <property type="entry name" value="HTH-TYPE TRANSCRIPTIONAL REGULATOR EXSA"/>
    <property type="match status" value="1"/>
</dbReference>
<dbReference type="InterPro" id="IPR018060">
    <property type="entry name" value="HTH_AraC"/>
</dbReference>
<dbReference type="Pfam" id="PF12833">
    <property type="entry name" value="HTH_18"/>
    <property type="match status" value="1"/>
</dbReference>
<evidence type="ECO:0000259" key="4">
    <source>
        <dbReference type="PROSITE" id="PS01124"/>
    </source>
</evidence>
<evidence type="ECO:0000256" key="1">
    <source>
        <dbReference type="ARBA" id="ARBA00023015"/>
    </source>
</evidence>
<proteinExistence type="predicted"/>
<dbReference type="InterPro" id="IPR018062">
    <property type="entry name" value="HTH_AraC-typ_CS"/>
</dbReference>
<evidence type="ECO:0000313" key="5">
    <source>
        <dbReference type="EMBL" id="AUP77668.1"/>
    </source>
</evidence>
<keyword evidence="6" id="KW-1185">Reference proteome</keyword>
<accession>A0A2K9PLF3</accession>
<evidence type="ECO:0000313" key="6">
    <source>
        <dbReference type="Proteomes" id="UP000235826"/>
    </source>
</evidence>
<keyword evidence="1" id="KW-0805">Transcription regulation</keyword>
<name>A0A2K9PLF3_9FLAO</name>
<dbReference type="SMART" id="SM00342">
    <property type="entry name" value="HTH_ARAC"/>
    <property type="match status" value="1"/>
</dbReference>
<dbReference type="Proteomes" id="UP000235826">
    <property type="component" value="Chromosome"/>
</dbReference>
<dbReference type="OrthoDB" id="511992at2"/>